<feature type="domain" description="PPC" evidence="2">
    <location>
        <begin position="58"/>
        <end position="205"/>
    </location>
</feature>
<reference evidence="3" key="2">
    <citation type="submission" date="2020-09" db="EMBL/GenBank/DDBJ databases">
        <authorList>
            <person name="Sun Q."/>
            <person name="Kim S."/>
        </authorList>
    </citation>
    <scope>NUCLEOTIDE SEQUENCE</scope>
    <source>
        <strain evidence="3">KCTC 42097</strain>
    </source>
</reference>
<keyword evidence="4" id="KW-1185">Reference proteome</keyword>
<evidence type="ECO:0000313" key="4">
    <source>
        <dbReference type="Proteomes" id="UP000641137"/>
    </source>
</evidence>
<gene>
    <name evidence="3" type="ORF">GCM10010136_06120</name>
</gene>
<dbReference type="AlphaFoldDB" id="A0A8J3GFQ2"/>
<reference evidence="3" key="1">
    <citation type="journal article" date="2014" name="Int. J. Syst. Evol. Microbiol.">
        <title>Complete genome sequence of Corynebacterium casei LMG S-19264T (=DSM 44701T), isolated from a smear-ripened cheese.</title>
        <authorList>
            <consortium name="US DOE Joint Genome Institute (JGI-PGF)"/>
            <person name="Walter F."/>
            <person name="Albersmeier A."/>
            <person name="Kalinowski J."/>
            <person name="Ruckert C."/>
        </authorList>
    </citation>
    <scope>NUCLEOTIDE SEQUENCE</scope>
    <source>
        <strain evidence="3">KCTC 42097</strain>
    </source>
</reference>
<dbReference type="Pfam" id="PF03479">
    <property type="entry name" value="PCC"/>
    <property type="match status" value="1"/>
</dbReference>
<dbReference type="SUPFAM" id="SSF117856">
    <property type="entry name" value="AF0104/ALDC/Ptd012-like"/>
    <property type="match status" value="1"/>
</dbReference>
<sequence>MHASSLIAEVSPSPAHLAEPARTPLPKVRVQKGSQLPRPRTLMHPGQFNPVRIQSMSATASRHIRLSLLPGQSLYEGLVRPLAEAGVRNASMTILGGLFETLDYCVAPPDPSGQAVIAYTRPIHAGRAYMIFGNATLGKSMKNTPLVHCHAVLRTERGDIRGGHILTESCIVGSAPISALVTSLDGFELRQAYDPETNIPLLQPHGVCDEH</sequence>
<organism evidence="3 4">
    <name type="scientific">Limoniibacter endophyticus</name>
    <dbReference type="NCBI Taxonomy" id="1565040"/>
    <lineage>
        <taxon>Bacteria</taxon>
        <taxon>Pseudomonadati</taxon>
        <taxon>Pseudomonadota</taxon>
        <taxon>Alphaproteobacteria</taxon>
        <taxon>Hyphomicrobiales</taxon>
        <taxon>Bartonellaceae</taxon>
        <taxon>Limoniibacter</taxon>
    </lineage>
</organism>
<accession>A0A8J3GFQ2</accession>
<dbReference type="InterPro" id="IPR005175">
    <property type="entry name" value="PPC_dom"/>
</dbReference>
<protein>
    <recommendedName>
        <fullName evidence="2">PPC domain-containing protein</fullName>
    </recommendedName>
</protein>
<dbReference type="Gene3D" id="3.30.1330.80">
    <property type="entry name" value="Hypothetical protein, similar to alpha- acetolactate decarboxylase, domain 2"/>
    <property type="match status" value="1"/>
</dbReference>
<evidence type="ECO:0000256" key="1">
    <source>
        <dbReference type="SAM" id="MobiDB-lite"/>
    </source>
</evidence>
<dbReference type="EMBL" id="BMZO01000002">
    <property type="protein sequence ID" value="GHC64264.1"/>
    <property type="molecule type" value="Genomic_DNA"/>
</dbReference>
<proteinExistence type="predicted"/>
<dbReference type="PROSITE" id="PS51742">
    <property type="entry name" value="PPC"/>
    <property type="match status" value="1"/>
</dbReference>
<dbReference type="Proteomes" id="UP000641137">
    <property type="component" value="Unassembled WGS sequence"/>
</dbReference>
<comment type="caution">
    <text evidence="3">The sequence shown here is derived from an EMBL/GenBank/DDBJ whole genome shotgun (WGS) entry which is preliminary data.</text>
</comment>
<feature type="region of interest" description="Disordered" evidence="1">
    <location>
        <begin position="1"/>
        <end position="47"/>
    </location>
</feature>
<name>A0A8J3GFQ2_9HYPH</name>
<evidence type="ECO:0000313" key="3">
    <source>
        <dbReference type="EMBL" id="GHC64264.1"/>
    </source>
</evidence>
<evidence type="ECO:0000259" key="2">
    <source>
        <dbReference type="PROSITE" id="PS51742"/>
    </source>
</evidence>